<evidence type="ECO:0000313" key="6">
    <source>
        <dbReference type="EMBL" id="MEY1662749.1"/>
    </source>
</evidence>
<keyword evidence="1 4" id="KW-0812">Transmembrane</keyword>
<gene>
    <name evidence="6" type="ORF">AB5I84_11365</name>
</gene>
<feature type="domain" description="Major facilitator superfamily (MFS) profile" evidence="5">
    <location>
        <begin position="1"/>
        <end position="390"/>
    </location>
</feature>
<feature type="transmembrane region" description="Helical" evidence="4">
    <location>
        <begin position="212"/>
        <end position="236"/>
    </location>
</feature>
<evidence type="ECO:0000259" key="5">
    <source>
        <dbReference type="PROSITE" id="PS50850"/>
    </source>
</evidence>
<evidence type="ECO:0000256" key="3">
    <source>
        <dbReference type="ARBA" id="ARBA00023136"/>
    </source>
</evidence>
<feature type="transmembrane region" description="Helical" evidence="4">
    <location>
        <begin position="37"/>
        <end position="54"/>
    </location>
</feature>
<name>A0ABV4AJ48_9GAMM</name>
<proteinExistence type="predicted"/>
<dbReference type="InterPro" id="IPR036259">
    <property type="entry name" value="MFS_trans_sf"/>
</dbReference>
<feature type="transmembrane region" description="Helical" evidence="4">
    <location>
        <begin position="7"/>
        <end position="25"/>
    </location>
</feature>
<dbReference type="Pfam" id="PF07690">
    <property type="entry name" value="MFS_1"/>
    <property type="match status" value="1"/>
</dbReference>
<sequence>MPIIRPLFVFNTLCLTAMMAFVPLVGPIIRALGLQEWHGGLMIALAGVFWMLTARRWGAASDRLGRKPMLLASTLGYVLAYACLALVVDVALAGTLAVGAALLMLIALRALIGAFYAGIPSISAALVADHTTPAQRARTLAQLGAANGLGLVLGPALGGLLVGQGLAWPLYVAALLPMLGLLWLWATLPAGEVVASAPPPPRGGVFDARLRLPVMAMFIAMGAVVVSQMVVGFYVIDRLGLSPQDAGRVASQAMTAVGVVLICVQVTMSRRAALNIVRCLWLGSAIAALGFLLVTLWVSQWGLIASYALMAAGLALVFPSLQALAANSVGPDEQGRAAGQVAAAQGLAMVLMPLLATVLYRLHSAAPYWMAATLLVLFALAVWRQLARQSAQAAPSDQIL</sequence>
<comment type="caution">
    <text evidence="6">The sequence shown here is derived from an EMBL/GenBank/DDBJ whole genome shotgun (WGS) entry which is preliminary data.</text>
</comment>
<feature type="transmembrane region" description="Helical" evidence="4">
    <location>
        <begin position="168"/>
        <end position="191"/>
    </location>
</feature>
<evidence type="ECO:0000256" key="2">
    <source>
        <dbReference type="ARBA" id="ARBA00022989"/>
    </source>
</evidence>
<feature type="transmembrane region" description="Helical" evidence="4">
    <location>
        <begin position="304"/>
        <end position="325"/>
    </location>
</feature>
<feature type="transmembrane region" description="Helical" evidence="4">
    <location>
        <begin position="106"/>
        <end position="128"/>
    </location>
</feature>
<evidence type="ECO:0000256" key="1">
    <source>
        <dbReference type="ARBA" id="ARBA00022692"/>
    </source>
</evidence>
<feature type="transmembrane region" description="Helical" evidence="4">
    <location>
        <begin position="366"/>
        <end position="383"/>
    </location>
</feature>
<organism evidence="6 7">
    <name type="scientific">Isoalcanivorax beigongshangi</name>
    <dbReference type="NCBI Taxonomy" id="3238810"/>
    <lineage>
        <taxon>Bacteria</taxon>
        <taxon>Pseudomonadati</taxon>
        <taxon>Pseudomonadota</taxon>
        <taxon>Gammaproteobacteria</taxon>
        <taxon>Oceanospirillales</taxon>
        <taxon>Alcanivoracaceae</taxon>
        <taxon>Isoalcanivorax</taxon>
    </lineage>
</organism>
<feature type="transmembrane region" description="Helical" evidence="4">
    <location>
        <begin position="337"/>
        <end position="360"/>
    </location>
</feature>
<protein>
    <submittedName>
        <fullName evidence="6">MFS transporter</fullName>
    </submittedName>
</protein>
<dbReference type="InterPro" id="IPR011701">
    <property type="entry name" value="MFS"/>
</dbReference>
<dbReference type="SUPFAM" id="SSF103473">
    <property type="entry name" value="MFS general substrate transporter"/>
    <property type="match status" value="1"/>
</dbReference>
<dbReference type="PANTHER" id="PTHR23546">
    <property type="entry name" value="TRANSPORT PROTEIN"/>
    <property type="match status" value="1"/>
</dbReference>
<evidence type="ECO:0000256" key="4">
    <source>
        <dbReference type="SAM" id="Phobius"/>
    </source>
</evidence>
<dbReference type="Proteomes" id="UP001562065">
    <property type="component" value="Unassembled WGS sequence"/>
</dbReference>
<evidence type="ECO:0000313" key="7">
    <source>
        <dbReference type="Proteomes" id="UP001562065"/>
    </source>
</evidence>
<reference evidence="6 7" key="1">
    <citation type="submission" date="2024-07" db="EMBL/GenBank/DDBJ databases">
        <authorList>
            <person name="Ren Q."/>
        </authorList>
    </citation>
    <scope>NUCLEOTIDE SEQUENCE [LARGE SCALE GENOMIC DNA]</scope>
    <source>
        <strain evidence="6 7">REN37</strain>
    </source>
</reference>
<feature type="transmembrane region" description="Helical" evidence="4">
    <location>
        <begin position="248"/>
        <end position="267"/>
    </location>
</feature>
<dbReference type="RefSeq" id="WP_369455978.1">
    <property type="nucleotide sequence ID" value="NZ_JBGCUO010000001.1"/>
</dbReference>
<dbReference type="PROSITE" id="PS50850">
    <property type="entry name" value="MFS"/>
    <property type="match status" value="1"/>
</dbReference>
<feature type="transmembrane region" description="Helical" evidence="4">
    <location>
        <begin position="75"/>
        <end position="100"/>
    </location>
</feature>
<accession>A0ABV4AJ48</accession>
<dbReference type="Gene3D" id="1.20.1250.20">
    <property type="entry name" value="MFS general substrate transporter like domains"/>
    <property type="match status" value="1"/>
</dbReference>
<keyword evidence="7" id="KW-1185">Reference proteome</keyword>
<keyword evidence="2 4" id="KW-1133">Transmembrane helix</keyword>
<feature type="transmembrane region" description="Helical" evidence="4">
    <location>
        <begin position="140"/>
        <end position="162"/>
    </location>
</feature>
<dbReference type="EMBL" id="JBGCUO010000001">
    <property type="protein sequence ID" value="MEY1662749.1"/>
    <property type="molecule type" value="Genomic_DNA"/>
</dbReference>
<dbReference type="PANTHER" id="PTHR23546:SF1">
    <property type="entry name" value="MEMBRANE PROTEIN"/>
    <property type="match status" value="1"/>
</dbReference>
<feature type="transmembrane region" description="Helical" evidence="4">
    <location>
        <begin position="279"/>
        <end position="298"/>
    </location>
</feature>
<dbReference type="InterPro" id="IPR020846">
    <property type="entry name" value="MFS_dom"/>
</dbReference>
<keyword evidence="3 4" id="KW-0472">Membrane</keyword>